<dbReference type="EMBL" id="AKWH02000012">
    <property type="protein sequence ID" value="EKO53207.1"/>
    <property type="molecule type" value="Genomic_DNA"/>
</dbReference>
<evidence type="ECO:0000313" key="2">
    <source>
        <dbReference type="Proteomes" id="UP000006339"/>
    </source>
</evidence>
<sequence length="74" mass="8900">MGYTNTFDYFKEAQIVLNQAVFLWLHQHLSFLTPDFVHQRLYFCKPDFRTYNSCRSMILSDFVYSLGVKFLFCP</sequence>
<name>A0A828Y769_9LEPT</name>
<gene>
    <name evidence="1" type="ORF">LEP1GSC131_0487</name>
</gene>
<proteinExistence type="predicted"/>
<dbReference type="Proteomes" id="UP000006339">
    <property type="component" value="Unassembled WGS sequence"/>
</dbReference>
<organism evidence="1 2">
    <name type="scientific">Leptospira kirschneri str. 200802841</name>
    <dbReference type="NCBI Taxonomy" id="1193047"/>
    <lineage>
        <taxon>Bacteria</taxon>
        <taxon>Pseudomonadati</taxon>
        <taxon>Spirochaetota</taxon>
        <taxon>Spirochaetia</taxon>
        <taxon>Leptospirales</taxon>
        <taxon>Leptospiraceae</taxon>
        <taxon>Leptospira</taxon>
    </lineage>
</organism>
<evidence type="ECO:0000313" key="1">
    <source>
        <dbReference type="EMBL" id="EKO53207.1"/>
    </source>
</evidence>
<accession>A0A828Y769</accession>
<comment type="caution">
    <text evidence="1">The sequence shown here is derived from an EMBL/GenBank/DDBJ whole genome shotgun (WGS) entry which is preliminary data.</text>
</comment>
<keyword evidence="2" id="KW-1185">Reference proteome</keyword>
<protein>
    <submittedName>
        <fullName evidence="1">Uncharacterized protein</fullName>
    </submittedName>
</protein>
<reference evidence="1" key="1">
    <citation type="submission" date="2012-10" db="EMBL/GenBank/DDBJ databases">
        <authorList>
            <person name="Harkins D.M."/>
            <person name="Durkin A.S."/>
            <person name="Brinkac L.M."/>
            <person name="Selengut J.D."/>
            <person name="Sanka R."/>
            <person name="DePew J."/>
            <person name="Purushe J."/>
            <person name="Picardeau M."/>
            <person name="Werts C."/>
            <person name="Goarant C."/>
            <person name="Vinetz J.M."/>
            <person name="Sutton G.G."/>
            <person name="Nelson W.C."/>
            <person name="Fouts D.E."/>
        </authorList>
    </citation>
    <scope>NUCLEOTIDE SEQUENCE [LARGE SCALE GENOMIC DNA]</scope>
    <source>
        <strain evidence="1">200802841</strain>
    </source>
</reference>
<dbReference type="AlphaFoldDB" id="A0A828Y769"/>